<reference evidence="4" key="2">
    <citation type="submission" date="2021-04" db="EMBL/GenBank/DDBJ databases">
        <authorList>
            <person name="Dong X."/>
        </authorList>
    </citation>
    <scope>NUCLEOTIDE SEQUENCE</scope>
    <source>
        <strain evidence="4">ZWT</strain>
    </source>
</reference>
<dbReference type="AlphaFoldDB" id="A0A9J6NXA1"/>
<dbReference type="SUPFAM" id="SSF53254">
    <property type="entry name" value="Phosphoglycerate mutase-like"/>
    <property type="match status" value="1"/>
</dbReference>
<dbReference type="EMBL" id="JAGSOJ010000001">
    <property type="protein sequence ID" value="MCM1989135.1"/>
    <property type="molecule type" value="Genomic_DNA"/>
</dbReference>
<organism evidence="4 5">
    <name type="scientific">Oceanirhabdus seepicola</name>
    <dbReference type="NCBI Taxonomy" id="2828781"/>
    <lineage>
        <taxon>Bacteria</taxon>
        <taxon>Bacillati</taxon>
        <taxon>Bacillota</taxon>
        <taxon>Clostridia</taxon>
        <taxon>Eubacteriales</taxon>
        <taxon>Clostridiaceae</taxon>
        <taxon>Oceanirhabdus</taxon>
    </lineage>
</organism>
<feature type="active site" description="Tele-phosphohistidine intermediate" evidence="2">
    <location>
        <position position="9"/>
    </location>
</feature>
<dbReference type="Pfam" id="PF00300">
    <property type="entry name" value="His_Phos_1"/>
    <property type="match status" value="1"/>
</dbReference>
<keyword evidence="5" id="KW-1185">Reference proteome</keyword>
<dbReference type="PIRSF" id="PIRSF000709">
    <property type="entry name" value="6PFK_2-Ptase"/>
    <property type="match status" value="1"/>
</dbReference>
<dbReference type="RefSeq" id="WP_250858032.1">
    <property type="nucleotide sequence ID" value="NZ_JAGSOJ010000001.1"/>
</dbReference>
<comment type="caution">
    <text evidence="4">The sequence shown here is derived from an EMBL/GenBank/DDBJ whole genome shotgun (WGS) entry which is preliminary data.</text>
</comment>
<dbReference type="InterPro" id="IPR013078">
    <property type="entry name" value="His_Pase_superF_clade-1"/>
</dbReference>
<dbReference type="CDD" id="cd07067">
    <property type="entry name" value="HP_PGM_like"/>
    <property type="match status" value="1"/>
</dbReference>
<dbReference type="GO" id="GO:0005829">
    <property type="term" value="C:cytosol"/>
    <property type="evidence" value="ECO:0007669"/>
    <property type="project" value="TreeGrafter"/>
</dbReference>
<keyword evidence="1" id="KW-0378">Hydrolase</keyword>
<dbReference type="GO" id="GO:0004331">
    <property type="term" value="F:fructose-2,6-bisphosphate 2-phosphatase activity"/>
    <property type="evidence" value="ECO:0007669"/>
    <property type="project" value="TreeGrafter"/>
</dbReference>
<dbReference type="GO" id="GO:0045820">
    <property type="term" value="P:negative regulation of glycolytic process"/>
    <property type="evidence" value="ECO:0007669"/>
    <property type="project" value="TreeGrafter"/>
</dbReference>
<dbReference type="SMART" id="SM00855">
    <property type="entry name" value="PGAM"/>
    <property type="match status" value="1"/>
</dbReference>
<feature type="binding site" evidence="3">
    <location>
        <position position="59"/>
    </location>
    <ligand>
        <name>substrate</name>
    </ligand>
</feature>
<accession>A0A9J6NXA1</accession>
<feature type="active site" description="Proton donor/acceptor" evidence="2">
    <location>
        <position position="83"/>
    </location>
</feature>
<proteinExistence type="predicted"/>
<evidence type="ECO:0000313" key="4">
    <source>
        <dbReference type="EMBL" id="MCM1989135.1"/>
    </source>
</evidence>
<protein>
    <submittedName>
        <fullName evidence="4">Histidine phosphatase family protein</fullName>
    </submittedName>
</protein>
<evidence type="ECO:0000313" key="5">
    <source>
        <dbReference type="Proteomes" id="UP001056429"/>
    </source>
</evidence>
<evidence type="ECO:0000256" key="1">
    <source>
        <dbReference type="ARBA" id="ARBA00022801"/>
    </source>
</evidence>
<reference evidence="4" key="1">
    <citation type="journal article" date="2021" name="mSystems">
        <title>Bacteria and Archaea Synergistically Convert Glycine Betaine to Biogenic Methane in the Formosa Cold Seep of the South China Sea.</title>
        <authorList>
            <person name="Li L."/>
            <person name="Zhang W."/>
            <person name="Zhang S."/>
            <person name="Song L."/>
            <person name="Sun Q."/>
            <person name="Zhang H."/>
            <person name="Xiang H."/>
            <person name="Dong X."/>
        </authorList>
    </citation>
    <scope>NUCLEOTIDE SEQUENCE</scope>
    <source>
        <strain evidence="4">ZWT</strain>
    </source>
</reference>
<dbReference type="Gene3D" id="3.40.50.1240">
    <property type="entry name" value="Phosphoglycerate mutase-like"/>
    <property type="match status" value="1"/>
</dbReference>
<dbReference type="InterPro" id="IPR029033">
    <property type="entry name" value="His_PPase_superfam"/>
</dbReference>
<dbReference type="PANTHER" id="PTHR46517">
    <property type="entry name" value="FRUCTOSE-2,6-BISPHOSPHATASE TIGAR"/>
    <property type="match status" value="1"/>
</dbReference>
<dbReference type="InterPro" id="IPR051695">
    <property type="entry name" value="Phosphoglycerate_Mutase"/>
</dbReference>
<dbReference type="PANTHER" id="PTHR46517:SF1">
    <property type="entry name" value="FRUCTOSE-2,6-BISPHOSPHATASE TIGAR"/>
    <property type="match status" value="1"/>
</dbReference>
<evidence type="ECO:0000256" key="2">
    <source>
        <dbReference type="PIRSR" id="PIRSR613078-1"/>
    </source>
</evidence>
<name>A0A9J6NXA1_9CLOT</name>
<evidence type="ECO:0000256" key="3">
    <source>
        <dbReference type="PIRSR" id="PIRSR613078-2"/>
    </source>
</evidence>
<gene>
    <name evidence="4" type="ORF">KDK92_05235</name>
</gene>
<sequence length="203" mass="23373">MLEIIVVRHGQSVADIENRLEGKADFPLTELGIEQAEKLACWLKYKYEFDEIYSSPLKRASKVAEIIGKKYEKEIIYDERLNEMDNGVLAGLLREEADRLYPLPEGGRKYYQCIQDGESLIELRARAEHFFAELIYSRDFEKENKRILIVSHGGLINMLYRTFLNLPLDTGVCLNTGDTGVHVWRVSGKTRVVAASNMQYHLK</sequence>
<dbReference type="Proteomes" id="UP001056429">
    <property type="component" value="Unassembled WGS sequence"/>
</dbReference>
<dbReference type="GO" id="GO:0043456">
    <property type="term" value="P:regulation of pentose-phosphate shunt"/>
    <property type="evidence" value="ECO:0007669"/>
    <property type="project" value="TreeGrafter"/>
</dbReference>